<protein>
    <recommendedName>
        <fullName evidence="2">Ice-binding protein C-terminal domain-containing protein</fullName>
    </recommendedName>
</protein>
<keyword evidence="1" id="KW-0732">Signal</keyword>
<reference evidence="3 4" key="1">
    <citation type="submission" date="2019-02" db="EMBL/GenBank/DDBJ databases">
        <title>Deep-cultivation of Planctomycetes and their phenomic and genomic characterization uncovers novel biology.</title>
        <authorList>
            <person name="Wiegand S."/>
            <person name="Jogler M."/>
            <person name="Boedeker C."/>
            <person name="Pinto D."/>
            <person name="Vollmers J."/>
            <person name="Rivas-Marin E."/>
            <person name="Kohn T."/>
            <person name="Peeters S.H."/>
            <person name="Heuer A."/>
            <person name="Rast P."/>
            <person name="Oberbeckmann S."/>
            <person name="Bunk B."/>
            <person name="Jeske O."/>
            <person name="Meyerdierks A."/>
            <person name="Storesund J.E."/>
            <person name="Kallscheuer N."/>
            <person name="Luecker S."/>
            <person name="Lage O.M."/>
            <person name="Pohl T."/>
            <person name="Merkel B.J."/>
            <person name="Hornburger P."/>
            <person name="Mueller R.-W."/>
            <person name="Bruemmer F."/>
            <person name="Labrenz M."/>
            <person name="Spormann A.M."/>
            <person name="Op Den Camp H."/>
            <person name="Overmann J."/>
            <person name="Amann R."/>
            <person name="Jetten M.S.M."/>
            <person name="Mascher T."/>
            <person name="Medema M.H."/>
            <person name="Devos D.P."/>
            <person name="Kaster A.-K."/>
            <person name="Ovreas L."/>
            <person name="Rohde M."/>
            <person name="Galperin M.Y."/>
            <person name="Jogler C."/>
        </authorList>
    </citation>
    <scope>NUCLEOTIDE SEQUENCE [LARGE SCALE GENOMIC DNA]</scope>
    <source>
        <strain evidence="3 4">Pla123a</strain>
    </source>
</reference>
<feature type="domain" description="Ice-binding protein C-terminal" evidence="2">
    <location>
        <begin position="239"/>
        <end position="262"/>
    </location>
</feature>
<feature type="chain" id="PRO_5022912580" description="Ice-binding protein C-terminal domain-containing protein" evidence="1">
    <location>
        <begin position="25"/>
        <end position="262"/>
    </location>
</feature>
<dbReference type="AlphaFoldDB" id="A0A5C5YRW4"/>
<evidence type="ECO:0000256" key="1">
    <source>
        <dbReference type="SAM" id="SignalP"/>
    </source>
</evidence>
<dbReference type="NCBIfam" id="TIGR02595">
    <property type="entry name" value="PEP_CTERM"/>
    <property type="match status" value="1"/>
</dbReference>
<organism evidence="3 4">
    <name type="scientific">Posidoniimonas polymericola</name>
    <dbReference type="NCBI Taxonomy" id="2528002"/>
    <lineage>
        <taxon>Bacteria</taxon>
        <taxon>Pseudomonadati</taxon>
        <taxon>Planctomycetota</taxon>
        <taxon>Planctomycetia</taxon>
        <taxon>Pirellulales</taxon>
        <taxon>Lacipirellulaceae</taxon>
        <taxon>Posidoniimonas</taxon>
    </lineage>
</organism>
<dbReference type="Proteomes" id="UP000318478">
    <property type="component" value="Unassembled WGS sequence"/>
</dbReference>
<evidence type="ECO:0000313" key="3">
    <source>
        <dbReference type="EMBL" id="TWT77714.1"/>
    </source>
</evidence>
<dbReference type="RefSeq" id="WP_197527778.1">
    <property type="nucleotide sequence ID" value="NZ_SJPO01000003.1"/>
</dbReference>
<accession>A0A5C5YRW4</accession>
<dbReference type="Pfam" id="PF07589">
    <property type="entry name" value="PEP-CTERM"/>
    <property type="match status" value="1"/>
</dbReference>
<evidence type="ECO:0000259" key="2">
    <source>
        <dbReference type="Pfam" id="PF07589"/>
    </source>
</evidence>
<evidence type="ECO:0000313" key="4">
    <source>
        <dbReference type="Proteomes" id="UP000318478"/>
    </source>
</evidence>
<dbReference type="EMBL" id="SJPO01000003">
    <property type="protein sequence ID" value="TWT77714.1"/>
    <property type="molecule type" value="Genomic_DNA"/>
</dbReference>
<proteinExistence type="predicted"/>
<comment type="caution">
    <text evidence="3">The sequence shown here is derived from an EMBL/GenBank/DDBJ whole genome shotgun (WGS) entry which is preliminary data.</text>
</comment>
<gene>
    <name evidence="3" type="ORF">Pla123a_15100</name>
</gene>
<keyword evidence="4" id="KW-1185">Reference proteome</keyword>
<feature type="signal peptide" evidence="1">
    <location>
        <begin position="1"/>
        <end position="24"/>
    </location>
</feature>
<name>A0A5C5YRW4_9BACT</name>
<sequence precursor="true">MSTRFFYSSLAAAALCAVGVSAHAALLTDPGFDVDPSNGTGDADNTEVGAWYANNIFDPPNTPDAGSAGRLWYRATDMVGPSGSVESVAAYNTQNTGTADTRGLIQVATGASGSTGVQTLAFDYLLNDVGGDSDLSLRAEVFGINTAAWTGAFDLAVPNTSGDAAPQDTYDLLEVTELLNTTAFTATTDAAVSGGTWQSAAFSVDLGAGYEQVAVRFTASDRGASGDQIAVDNVSLAGVPEPASTALALAGLGLAAAVRRRK</sequence>
<dbReference type="InterPro" id="IPR013424">
    <property type="entry name" value="Ice-binding_C"/>
</dbReference>